<evidence type="ECO:0000256" key="7">
    <source>
        <dbReference type="ARBA" id="ARBA00022806"/>
    </source>
</evidence>
<organism evidence="12 13">
    <name type="scientific">Streptomyces alkaliphilus</name>
    <dbReference type="NCBI Taxonomy" id="1472722"/>
    <lineage>
        <taxon>Bacteria</taxon>
        <taxon>Bacillati</taxon>
        <taxon>Actinomycetota</taxon>
        <taxon>Actinomycetes</taxon>
        <taxon>Kitasatosporales</taxon>
        <taxon>Streptomycetaceae</taxon>
        <taxon>Streptomyces</taxon>
    </lineage>
</organism>
<dbReference type="EMBL" id="VKHT01000052">
    <property type="protein sequence ID" value="MBB0243221.1"/>
    <property type="molecule type" value="Genomic_DNA"/>
</dbReference>
<comment type="similarity">
    <text evidence="2">In the central section; belongs to the CRISPR-associated helicase Cas3 family.</text>
</comment>
<evidence type="ECO:0000256" key="1">
    <source>
        <dbReference type="ARBA" id="ARBA00006847"/>
    </source>
</evidence>
<dbReference type="GO" id="GO:0046872">
    <property type="term" value="F:metal ion binding"/>
    <property type="evidence" value="ECO:0007669"/>
    <property type="project" value="UniProtKB-KW"/>
</dbReference>
<dbReference type="NCBIfam" id="TIGR01587">
    <property type="entry name" value="cas3_core"/>
    <property type="match status" value="1"/>
</dbReference>
<dbReference type="GO" id="GO:0004518">
    <property type="term" value="F:nuclease activity"/>
    <property type="evidence" value="ECO:0007669"/>
    <property type="project" value="UniProtKB-KW"/>
</dbReference>
<dbReference type="NCBIfam" id="TIGR01596">
    <property type="entry name" value="cas3_HD"/>
    <property type="match status" value="1"/>
</dbReference>
<protein>
    <submittedName>
        <fullName evidence="12">CRISPR-associated helicase Cas3</fullName>
    </submittedName>
</protein>
<dbReference type="Pfam" id="PF18019">
    <property type="entry name" value="Cas3_HD"/>
    <property type="match status" value="1"/>
</dbReference>
<evidence type="ECO:0000256" key="8">
    <source>
        <dbReference type="ARBA" id="ARBA00022840"/>
    </source>
</evidence>
<evidence type="ECO:0000259" key="11">
    <source>
        <dbReference type="PROSITE" id="PS51643"/>
    </source>
</evidence>
<dbReference type="SUPFAM" id="SSF109604">
    <property type="entry name" value="HD-domain/PDEase-like"/>
    <property type="match status" value="1"/>
</dbReference>
<evidence type="ECO:0000256" key="2">
    <source>
        <dbReference type="ARBA" id="ARBA00009046"/>
    </source>
</evidence>
<dbReference type="GO" id="GO:0005524">
    <property type="term" value="F:ATP binding"/>
    <property type="evidence" value="ECO:0007669"/>
    <property type="project" value="UniProtKB-KW"/>
</dbReference>
<dbReference type="GO" id="GO:0051607">
    <property type="term" value="P:defense response to virus"/>
    <property type="evidence" value="ECO:0007669"/>
    <property type="project" value="UniProtKB-KW"/>
</dbReference>
<dbReference type="InterPro" id="IPR038257">
    <property type="entry name" value="CRISPR-assoc_Cas3_HD_sf"/>
</dbReference>
<proteinExistence type="inferred from homology"/>
<dbReference type="GO" id="GO:0003723">
    <property type="term" value="F:RNA binding"/>
    <property type="evidence" value="ECO:0007669"/>
    <property type="project" value="TreeGrafter"/>
</dbReference>
<keyword evidence="6" id="KW-0378">Hydrolase</keyword>
<dbReference type="InterPro" id="IPR006483">
    <property type="entry name" value="CRISPR-assoc_Cas3_HD"/>
</dbReference>
<dbReference type="Proteomes" id="UP000538929">
    <property type="component" value="Unassembled WGS sequence"/>
</dbReference>
<dbReference type="Gene3D" id="3.40.50.300">
    <property type="entry name" value="P-loop containing nucleotide triphosphate hydrolases"/>
    <property type="match status" value="2"/>
</dbReference>
<keyword evidence="3" id="KW-0540">Nuclease</keyword>
<comment type="caution">
    <text evidence="12">The sequence shown here is derived from an EMBL/GenBank/DDBJ whole genome shotgun (WGS) entry which is preliminary data.</text>
</comment>
<dbReference type="PROSITE" id="PS51192">
    <property type="entry name" value="HELICASE_ATP_BIND_1"/>
    <property type="match status" value="1"/>
</dbReference>
<feature type="domain" description="HD Cas3-type" evidence="11">
    <location>
        <begin position="22"/>
        <end position="232"/>
    </location>
</feature>
<reference evidence="13" key="1">
    <citation type="submission" date="2019-10" db="EMBL/GenBank/DDBJ databases">
        <title>Streptomyces sp. nov., a novel actinobacterium isolated from alkaline environment.</title>
        <authorList>
            <person name="Golinska P."/>
        </authorList>
    </citation>
    <scope>NUCLEOTIDE SEQUENCE [LARGE SCALE GENOMIC DNA]</scope>
    <source>
        <strain evidence="13">DSM 42118</strain>
    </source>
</reference>
<evidence type="ECO:0000313" key="12">
    <source>
        <dbReference type="EMBL" id="MBB0243221.1"/>
    </source>
</evidence>
<dbReference type="InterPro" id="IPR014001">
    <property type="entry name" value="Helicase_ATP-bd"/>
</dbReference>
<dbReference type="InterPro" id="IPR050547">
    <property type="entry name" value="DEAD_box_RNA_helicases"/>
</dbReference>
<evidence type="ECO:0000256" key="5">
    <source>
        <dbReference type="ARBA" id="ARBA00022741"/>
    </source>
</evidence>
<dbReference type="CDD" id="cd09641">
    <property type="entry name" value="Cas3''_I"/>
    <property type="match status" value="1"/>
</dbReference>
<dbReference type="PANTHER" id="PTHR47963">
    <property type="entry name" value="DEAD-BOX ATP-DEPENDENT RNA HELICASE 47, MITOCHONDRIAL"/>
    <property type="match status" value="1"/>
</dbReference>
<keyword evidence="7" id="KW-0347">Helicase</keyword>
<dbReference type="InterPro" id="IPR027417">
    <property type="entry name" value="P-loop_NTPase"/>
</dbReference>
<dbReference type="SMART" id="SM00471">
    <property type="entry name" value="HDc"/>
    <property type="match status" value="1"/>
</dbReference>
<evidence type="ECO:0000256" key="9">
    <source>
        <dbReference type="ARBA" id="ARBA00023118"/>
    </source>
</evidence>
<keyword evidence="5" id="KW-0547">Nucleotide-binding</keyword>
<dbReference type="PROSITE" id="PS51643">
    <property type="entry name" value="HD_CAS3"/>
    <property type="match status" value="1"/>
</dbReference>
<keyword evidence="4" id="KW-0479">Metal-binding</keyword>
<gene>
    <name evidence="12" type="primary">cas3</name>
    <name evidence="12" type="ORF">FNQ90_03615</name>
</gene>
<dbReference type="InterPro" id="IPR011545">
    <property type="entry name" value="DEAD/DEAH_box_helicase_dom"/>
</dbReference>
<accession>A0A7W3Y0F0</accession>
<evidence type="ECO:0000313" key="13">
    <source>
        <dbReference type="Proteomes" id="UP000538929"/>
    </source>
</evidence>
<dbReference type="AlphaFoldDB" id="A0A7W3Y0F0"/>
<keyword evidence="8" id="KW-0067">ATP-binding</keyword>
<comment type="similarity">
    <text evidence="1">In the N-terminal section; belongs to the CRISPR-associated nuclease Cas3-HD family.</text>
</comment>
<dbReference type="Gene3D" id="1.10.3210.30">
    <property type="match status" value="1"/>
</dbReference>
<dbReference type="Pfam" id="PF22590">
    <property type="entry name" value="Cas3-like_C_2"/>
    <property type="match status" value="1"/>
</dbReference>
<dbReference type="InterPro" id="IPR006474">
    <property type="entry name" value="Helicase_Cas3_CRISPR-ass_core"/>
</dbReference>
<keyword evidence="13" id="KW-1185">Reference proteome</keyword>
<dbReference type="Pfam" id="PF00270">
    <property type="entry name" value="DEAD"/>
    <property type="match status" value="1"/>
</dbReference>
<dbReference type="GO" id="GO:0003724">
    <property type="term" value="F:RNA helicase activity"/>
    <property type="evidence" value="ECO:0007669"/>
    <property type="project" value="TreeGrafter"/>
</dbReference>
<dbReference type="SUPFAM" id="SSF52540">
    <property type="entry name" value="P-loop containing nucleoside triphosphate hydrolases"/>
    <property type="match status" value="1"/>
</dbReference>
<dbReference type="PANTHER" id="PTHR47963:SF9">
    <property type="entry name" value="CRISPR-ASSOCIATED ENDONUCLEASE_HELICASE CAS3"/>
    <property type="match status" value="1"/>
</dbReference>
<dbReference type="RefSeq" id="WP_182604928.1">
    <property type="nucleotide sequence ID" value="NZ_VKHT01000052.1"/>
</dbReference>
<evidence type="ECO:0000256" key="4">
    <source>
        <dbReference type="ARBA" id="ARBA00022723"/>
    </source>
</evidence>
<name>A0A7W3Y0F0_9ACTN</name>
<evidence type="ECO:0000256" key="3">
    <source>
        <dbReference type="ARBA" id="ARBA00022722"/>
    </source>
</evidence>
<dbReference type="InterPro" id="IPR003607">
    <property type="entry name" value="HD/PDEase_dom"/>
</dbReference>
<dbReference type="GO" id="GO:0016787">
    <property type="term" value="F:hydrolase activity"/>
    <property type="evidence" value="ECO:0007669"/>
    <property type="project" value="UniProtKB-KW"/>
</dbReference>
<keyword evidence="9" id="KW-0051">Antiviral defense</keyword>
<sequence>MNLPTGPVAPPLDRLLAKSARGGRPPETLVEHLWATLRAAEALCARTGRITAVEGPLNGTFEEAVALAALCHDAGKIPGGFQDMVCGRAKTWGERHEVLSLGFLPPLIADPALLEWVALGVLTHHRPLRDDEARGIQRLYGNDEVSDLRERFDRITPGAPTALLEWLRATAAKSSLPVATGDVAPFAEDDLHALSRELMEKVLNRWVMGGAAPREGLAAVLLQGAVTAADRLSSAHGDLHSHQPIGEGFRERLEHGFAARGRTPREHQLRAADHSGHLLLRAPTGSGKTEAALLWAARQARDIAGDTGGVPRLYYTLPYLASINAMTERLGDLLGDREVVGVAHSRAASHHLATAITPEDGDTARAGAAARAVARAEATRLFRETVRVGTPYQLLRSALAGPENAGVLLDSCNSVFVLDELHAYDAQRLGYVLAMAGLWKELGGRVAVLSATLPDALADAVGEALGEAPHLIDCPDIGLPYRHRVRVRGHHLTDAPAVEEIGERLRVGEAVLVVTNNVAHAIDLFETLAPLAIEANDGDPDAATLLHSRFRRGDRGAIEKRVRERFGTGLAPRRGGLLVATQVVEVSLDVDFDVLFTSAAPLEALLQRFGRVNRVAARPPADVIVHEPAWTKRRGKQDAARGEEVFADGVYEREPVTLGLDILRDHDGKPANEAEATRWLNRVYASEWGEHWRKQVEEQRESFASSFLRFNRPFDDRSGLAGRFDELFDGTEAILDTDREAYEEALGSAHRRAGRLLADDLLIPLPHWAGPTAGWDRRLGVHVVQGEYDEHLGLTAVHTRGAQSSYQPGEVL</sequence>
<evidence type="ECO:0000259" key="10">
    <source>
        <dbReference type="PROSITE" id="PS51192"/>
    </source>
</evidence>
<evidence type="ECO:0000256" key="6">
    <source>
        <dbReference type="ARBA" id="ARBA00022801"/>
    </source>
</evidence>
<dbReference type="InterPro" id="IPR054712">
    <property type="entry name" value="Cas3-like_dom"/>
</dbReference>
<feature type="domain" description="Helicase ATP-binding" evidence="10">
    <location>
        <begin position="269"/>
        <end position="471"/>
    </location>
</feature>
<dbReference type="SMART" id="SM00487">
    <property type="entry name" value="DEXDc"/>
    <property type="match status" value="1"/>
</dbReference>